<dbReference type="AlphaFoldDB" id="A0AA36MUK5"/>
<reference evidence="1" key="1">
    <citation type="submission" date="2023-08" db="EMBL/GenBank/DDBJ databases">
        <authorList>
            <person name="Chen Y."/>
            <person name="Shah S."/>
            <person name="Dougan E. K."/>
            <person name="Thang M."/>
            <person name="Chan C."/>
        </authorList>
    </citation>
    <scope>NUCLEOTIDE SEQUENCE</scope>
</reference>
<organism evidence="1 2">
    <name type="scientific">Effrenium voratum</name>
    <dbReference type="NCBI Taxonomy" id="2562239"/>
    <lineage>
        <taxon>Eukaryota</taxon>
        <taxon>Sar</taxon>
        <taxon>Alveolata</taxon>
        <taxon>Dinophyceae</taxon>
        <taxon>Suessiales</taxon>
        <taxon>Symbiodiniaceae</taxon>
        <taxon>Effrenium</taxon>
    </lineage>
</organism>
<accession>A0AA36MUK5</accession>
<keyword evidence="2" id="KW-1185">Reference proteome</keyword>
<gene>
    <name evidence="1" type="ORF">EVOR1521_LOCUS12862</name>
</gene>
<evidence type="ECO:0000313" key="2">
    <source>
        <dbReference type="Proteomes" id="UP001178507"/>
    </source>
</evidence>
<proteinExistence type="predicted"/>
<protein>
    <submittedName>
        <fullName evidence="1">Uncharacterized protein</fullName>
    </submittedName>
</protein>
<name>A0AA36MUK5_9DINO</name>
<sequence length="159" mass="16915">MGRSWLADCQEPGFTGLLRREVALIWSLADSKSQPSMSVCACSICSRQLISARAMWLFHATCARISEPAELPSWGHVGSINTSSIVSPMSALADGAILACRLSEGEASLGLKQPCSLLASLALQSGCAYLEPCRLQVLQLQAHISQSHVSSDQACHGET</sequence>
<dbReference type="Proteomes" id="UP001178507">
    <property type="component" value="Unassembled WGS sequence"/>
</dbReference>
<comment type="caution">
    <text evidence="1">The sequence shown here is derived from an EMBL/GenBank/DDBJ whole genome shotgun (WGS) entry which is preliminary data.</text>
</comment>
<dbReference type="EMBL" id="CAUJNA010001387">
    <property type="protein sequence ID" value="CAJ1386610.1"/>
    <property type="molecule type" value="Genomic_DNA"/>
</dbReference>
<evidence type="ECO:0000313" key="1">
    <source>
        <dbReference type="EMBL" id="CAJ1386610.1"/>
    </source>
</evidence>